<keyword evidence="6" id="KW-1185">Reference proteome</keyword>
<gene>
    <name evidence="5" type="ORF">QQ008_20215</name>
</gene>
<dbReference type="CDD" id="cd17534">
    <property type="entry name" value="REC_DC-like"/>
    <property type="match status" value="1"/>
</dbReference>
<evidence type="ECO:0000256" key="1">
    <source>
        <dbReference type="ARBA" id="ARBA00022553"/>
    </source>
</evidence>
<accession>A0ABT8KSL4</accession>
<proteinExistence type="predicted"/>
<evidence type="ECO:0000313" key="6">
    <source>
        <dbReference type="Proteomes" id="UP001172082"/>
    </source>
</evidence>
<feature type="domain" description="HTH LytTR-type" evidence="4">
    <location>
        <begin position="140"/>
        <end position="239"/>
    </location>
</feature>
<dbReference type="InterPro" id="IPR050595">
    <property type="entry name" value="Bact_response_regulator"/>
</dbReference>
<feature type="domain" description="Response regulatory" evidence="3">
    <location>
        <begin position="5"/>
        <end position="120"/>
    </location>
</feature>
<dbReference type="InterPro" id="IPR007492">
    <property type="entry name" value="LytTR_DNA-bd_dom"/>
</dbReference>
<dbReference type="PANTHER" id="PTHR44591">
    <property type="entry name" value="STRESS RESPONSE REGULATOR PROTEIN 1"/>
    <property type="match status" value="1"/>
</dbReference>
<dbReference type="PANTHER" id="PTHR44591:SF3">
    <property type="entry name" value="RESPONSE REGULATORY DOMAIN-CONTAINING PROTEIN"/>
    <property type="match status" value="1"/>
</dbReference>
<dbReference type="SMART" id="SM00850">
    <property type="entry name" value="LytTR"/>
    <property type="match status" value="1"/>
</dbReference>
<dbReference type="EMBL" id="JAUJEA010000008">
    <property type="protein sequence ID" value="MDN5203726.1"/>
    <property type="molecule type" value="Genomic_DNA"/>
</dbReference>
<dbReference type="Gene3D" id="3.40.50.2300">
    <property type="match status" value="1"/>
</dbReference>
<dbReference type="InterPro" id="IPR011006">
    <property type="entry name" value="CheY-like_superfamily"/>
</dbReference>
<comment type="caution">
    <text evidence="5">The sequence shown here is derived from an EMBL/GenBank/DDBJ whole genome shotgun (WGS) entry which is preliminary data.</text>
</comment>
<evidence type="ECO:0000256" key="2">
    <source>
        <dbReference type="PROSITE-ProRule" id="PRU00169"/>
    </source>
</evidence>
<dbReference type="RefSeq" id="WP_346753749.1">
    <property type="nucleotide sequence ID" value="NZ_JAUJEA010000008.1"/>
</dbReference>
<keyword evidence="1 2" id="KW-0597">Phosphoprotein</keyword>
<reference evidence="5" key="1">
    <citation type="submission" date="2023-06" db="EMBL/GenBank/DDBJ databases">
        <title>Genomic of Parafulvivirga corallium.</title>
        <authorList>
            <person name="Wang G."/>
        </authorList>
    </citation>
    <scope>NUCLEOTIDE SEQUENCE</scope>
    <source>
        <strain evidence="5">BMA10</strain>
    </source>
</reference>
<name>A0ABT8KSL4_9BACT</name>
<organism evidence="5 6">
    <name type="scientific">Splendidivirga corallicola</name>
    <dbReference type="NCBI Taxonomy" id="3051826"/>
    <lineage>
        <taxon>Bacteria</taxon>
        <taxon>Pseudomonadati</taxon>
        <taxon>Bacteroidota</taxon>
        <taxon>Cytophagia</taxon>
        <taxon>Cytophagales</taxon>
        <taxon>Splendidivirgaceae</taxon>
        <taxon>Splendidivirga</taxon>
    </lineage>
</organism>
<dbReference type="Pfam" id="PF04397">
    <property type="entry name" value="LytTR"/>
    <property type="match status" value="1"/>
</dbReference>
<dbReference type="SUPFAM" id="SSF52172">
    <property type="entry name" value="CheY-like"/>
    <property type="match status" value="1"/>
</dbReference>
<sequence>MNKLRILIVEDDILTAERIAEQLTSMGHRITGKVVSGEDAISAVDNDLPDLILLDIKLRGVLDGIQTAEIIKQKADIPIIYLTAYSDKSTIERASRTHPAYFLPKPYTIKNLSVAIEFVFMGMKTGSDLLFPVYLMNDRIFIKNQDVFEKLMISDILWVQASRSWVEIFTTDERKYTLSMNLSKFSAQVTCTPLIRVNQSYIVNIDHIEAFQGNILIIQGERISISKVYAKDFMEHFKIIKTVQ</sequence>
<dbReference type="Pfam" id="PF00072">
    <property type="entry name" value="Response_reg"/>
    <property type="match status" value="1"/>
</dbReference>
<feature type="modified residue" description="4-aspartylphosphate" evidence="2">
    <location>
        <position position="55"/>
    </location>
</feature>
<dbReference type="Gene3D" id="2.40.50.1020">
    <property type="entry name" value="LytTr DNA-binding domain"/>
    <property type="match status" value="1"/>
</dbReference>
<dbReference type="InterPro" id="IPR001789">
    <property type="entry name" value="Sig_transdc_resp-reg_receiver"/>
</dbReference>
<dbReference type="SMART" id="SM00448">
    <property type="entry name" value="REC"/>
    <property type="match status" value="1"/>
</dbReference>
<protein>
    <submittedName>
        <fullName evidence="5">Response regulator</fullName>
    </submittedName>
</protein>
<dbReference type="Proteomes" id="UP001172082">
    <property type="component" value="Unassembled WGS sequence"/>
</dbReference>
<dbReference type="PROSITE" id="PS50930">
    <property type="entry name" value="HTH_LYTTR"/>
    <property type="match status" value="1"/>
</dbReference>
<evidence type="ECO:0000313" key="5">
    <source>
        <dbReference type="EMBL" id="MDN5203726.1"/>
    </source>
</evidence>
<dbReference type="PROSITE" id="PS50110">
    <property type="entry name" value="RESPONSE_REGULATORY"/>
    <property type="match status" value="1"/>
</dbReference>
<evidence type="ECO:0000259" key="3">
    <source>
        <dbReference type="PROSITE" id="PS50110"/>
    </source>
</evidence>
<evidence type="ECO:0000259" key="4">
    <source>
        <dbReference type="PROSITE" id="PS50930"/>
    </source>
</evidence>